<dbReference type="OrthoDB" id="10658659at2759"/>
<evidence type="ECO:0000313" key="3">
    <source>
        <dbReference type="Proteomes" id="UP000737018"/>
    </source>
</evidence>
<dbReference type="EMBL" id="JRKL02000995">
    <property type="protein sequence ID" value="KAF3966768.1"/>
    <property type="molecule type" value="Genomic_DNA"/>
</dbReference>
<gene>
    <name evidence="2" type="ORF">CMV_009159</name>
</gene>
<comment type="caution">
    <text evidence="2">The sequence shown here is derived from an EMBL/GenBank/DDBJ whole genome shotgun (WGS) entry which is preliminary data.</text>
</comment>
<sequence>MKNRNPNHEDRKNKPEAGTAKAAEIESRRQRQETATGYDVSLSWSLGFIGRRRTCLKKNQQSDDNEEEQTTKNRGTTDLRCIVSVDGFADGFADGFVDGFFDVCVCLRQWEELGSMTHTKLLRSPVLCCEFSIALLFGEYLKETYKKHSGSQRWNTRALCTRWMKHLPIWDLESFRLLCLFMQDWVEANGWLSFHLSGHLEQFLRLHLHGHVKIELEVVTGILFFTIICSASLL</sequence>
<feature type="compositionally biased region" description="Basic and acidic residues" evidence="1">
    <location>
        <begin position="23"/>
        <end position="32"/>
    </location>
</feature>
<organism evidence="2 3">
    <name type="scientific">Castanea mollissima</name>
    <name type="common">Chinese chestnut</name>
    <dbReference type="NCBI Taxonomy" id="60419"/>
    <lineage>
        <taxon>Eukaryota</taxon>
        <taxon>Viridiplantae</taxon>
        <taxon>Streptophyta</taxon>
        <taxon>Embryophyta</taxon>
        <taxon>Tracheophyta</taxon>
        <taxon>Spermatophyta</taxon>
        <taxon>Magnoliopsida</taxon>
        <taxon>eudicotyledons</taxon>
        <taxon>Gunneridae</taxon>
        <taxon>Pentapetalae</taxon>
        <taxon>rosids</taxon>
        <taxon>fabids</taxon>
        <taxon>Fagales</taxon>
        <taxon>Fagaceae</taxon>
        <taxon>Castanea</taxon>
    </lineage>
</organism>
<name>A0A8J4REJ1_9ROSI</name>
<evidence type="ECO:0000313" key="2">
    <source>
        <dbReference type="EMBL" id="KAF3966768.1"/>
    </source>
</evidence>
<reference evidence="2" key="1">
    <citation type="submission" date="2020-03" db="EMBL/GenBank/DDBJ databases">
        <title>Castanea mollissima Vanexum genome sequencing.</title>
        <authorList>
            <person name="Staton M."/>
        </authorList>
    </citation>
    <scope>NUCLEOTIDE SEQUENCE</scope>
    <source>
        <tissue evidence="2">Leaf</tissue>
    </source>
</reference>
<proteinExistence type="predicted"/>
<protein>
    <submittedName>
        <fullName evidence="2">Uncharacterized protein</fullName>
    </submittedName>
</protein>
<keyword evidence="3" id="KW-1185">Reference proteome</keyword>
<feature type="compositionally biased region" description="Basic and acidic residues" evidence="1">
    <location>
        <begin position="1"/>
        <end position="15"/>
    </location>
</feature>
<dbReference type="Proteomes" id="UP000737018">
    <property type="component" value="Unassembled WGS sequence"/>
</dbReference>
<dbReference type="AlphaFoldDB" id="A0A8J4REJ1"/>
<evidence type="ECO:0000256" key="1">
    <source>
        <dbReference type="SAM" id="MobiDB-lite"/>
    </source>
</evidence>
<accession>A0A8J4REJ1</accession>
<feature type="region of interest" description="Disordered" evidence="1">
    <location>
        <begin position="1"/>
        <end position="34"/>
    </location>
</feature>